<dbReference type="OrthoDB" id="9786516at2"/>
<proteinExistence type="predicted"/>
<sequence length="461" mass="48831">MNITDDTKAVSARKLSLNFHRRHNIKSINDIEPHKLEWRDLCKIASDAGRTSREVLDQVTDDNRSATEGAVDAFLDLMNAIGDEQDTRTEEGSREPRSEAESKKLLAKRPDLPTGVVHSDGSHGDLPATTDIALRSDQSFRSWAQARSEVPEHVRGMNAGQFLRAMVVSDKTDAERRALAEATDSAGGYTVPDVLSSELIDKARANSVVMQAGARTVPLTSDSNTIAKVLTDPTPAWRAEAGAVANSDGTFGAVVLTPRSLAVAVDISAELMADSLNLATALPQILAAAMAQELDRVALIGSGTAPEPQGVVGTSGIGTFAQDAEIASYANLSKARTGILTANRGPVSAYIMHPRDEGSFVDLAATDGQPLMAPTAVSSIPMLTTTQIPVNGGTGTDESTIIAGNFSHLLVGIRSNIQVELFKGPKYISNLQYTMIAHMRADIAVEDPAAFYTLTGVGQAA</sequence>
<organism evidence="4 5">
    <name type="scientific">Sulfitobacter mediterraneus</name>
    <dbReference type="NCBI Taxonomy" id="83219"/>
    <lineage>
        <taxon>Bacteria</taxon>
        <taxon>Pseudomonadati</taxon>
        <taxon>Pseudomonadota</taxon>
        <taxon>Alphaproteobacteria</taxon>
        <taxon>Rhodobacterales</taxon>
        <taxon>Roseobacteraceae</taxon>
        <taxon>Sulfitobacter</taxon>
    </lineage>
</organism>
<comment type="caution">
    <text evidence="4">The sequence shown here is derived from an EMBL/GenBank/DDBJ whole genome shotgun (WGS) entry which is preliminary data.</text>
</comment>
<dbReference type="InterPro" id="IPR024455">
    <property type="entry name" value="Phage_capsid"/>
</dbReference>
<protein>
    <submittedName>
        <fullName evidence="4">HK97 family phage major capsid protein</fullName>
    </submittedName>
</protein>
<dbReference type="Proteomes" id="UP000244092">
    <property type="component" value="Unassembled WGS sequence"/>
</dbReference>
<reference evidence="4 5" key="1">
    <citation type="submission" date="2018-04" db="EMBL/GenBank/DDBJ databases">
        <title>Genomic Encyclopedia of Archaeal and Bacterial Type Strains, Phase II (KMG-II): from individual species to whole genera.</title>
        <authorList>
            <person name="Goeker M."/>
        </authorList>
    </citation>
    <scope>NUCLEOTIDE SEQUENCE [LARGE SCALE GENOMIC DNA]</scope>
    <source>
        <strain evidence="4 5">DSM 12244</strain>
    </source>
</reference>
<evidence type="ECO:0000256" key="1">
    <source>
        <dbReference type="ARBA" id="ARBA00004328"/>
    </source>
</evidence>
<feature type="region of interest" description="Disordered" evidence="2">
    <location>
        <begin position="85"/>
        <end position="125"/>
    </location>
</feature>
<dbReference type="Gene3D" id="3.30.2400.10">
    <property type="entry name" value="Major capsid protein gp5"/>
    <property type="match status" value="1"/>
</dbReference>
<evidence type="ECO:0000259" key="3">
    <source>
        <dbReference type="Pfam" id="PF05065"/>
    </source>
</evidence>
<dbReference type="InterPro" id="IPR054612">
    <property type="entry name" value="Phage_capsid-like_C"/>
</dbReference>
<dbReference type="NCBIfam" id="TIGR01554">
    <property type="entry name" value="major_cap_HK97"/>
    <property type="match status" value="1"/>
</dbReference>
<feature type="domain" description="Phage capsid-like C-terminal" evidence="3">
    <location>
        <begin position="187"/>
        <end position="455"/>
    </location>
</feature>
<feature type="compositionally biased region" description="Basic and acidic residues" evidence="2">
    <location>
        <begin position="85"/>
        <end position="111"/>
    </location>
</feature>
<accession>A0A2T6CHH0</accession>
<dbReference type="SUPFAM" id="SSF56563">
    <property type="entry name" value="Major capsid protein gp5"/>
    <property type="match status" value="1"/>
</dbReference>
<dbReference type="RefSeq" id="WP_025049166.1">
    <property type="nucleotide sequence ID" value="NZ_QBKU01000002.1"/>
</dbReference>
<dbReference type="Pfam" id="PF05065">
    <property type="entry name" value="Phage_capsid"/>
    <property type="match status" value="1"/>
</dbReference>
<comment type="subcellular location">
    <subcellularLocation>
        <location evidence="1">Virion</location>
    </subcellularLocation>
</comment>
<dbReference type="EMBL" id="QBKU01000002">
    <property type="protein sequence ID" value="PTX74938.1"/>
    <property type="molecule type" value="Genomic_DNA"/>
</dbReference>
<evidence type="ECO:0000313" key="4">
    <source>
        <dbReference type="EMBL" id="PTX74938.1"/>
    </source>
</evidence>
<gene>
    <name evidence="4" type="ORF">C8N31_10239</name>
</gene>
<dbReference type="AlphaFoldDB" id="A0A2T6CHH0"/>
<evidence type="ECO:0000313" key="5">
    <source>
        <dbReference type="Proteomes" id="UP000244092"/>
    </source>
</evidence>
<name>A0A2T6CHH0_9RHOB</name>
<evidence type="ECO:0000256" key="2">
    <source>
        <dbReference type="SAM" id="MobiDB-lite"/>
    </source>
</evidence>
<dbReference type="Gene3D" id="3.30.2320.10">
    <property type="entry name" value="hypothetical protein PF0899 domain"/>
    <property type="match status" value="1"/>
</dbReference>